<dbReference type="GeneID" id="127746729"/>
<dbReference type="Gene3D" id="3.40.50.300">
    <property type="entry name" value="P-loop containing nucleotide triphosphate hydrolases"/>
    <property type="match status" value="1"/>
</dbReference>
<dbReference type="SUPFAM" id="SSF52047">
    <property type="entry name" value="RNI-like"/>
    <property type="match status" value="1"/>
</dbReference>
<feature type="domain" description="Disease resistance R13L4/SHOC-2-like LRR" evidence="7">
    <location>
        <begin position="568"/>
        <end position="764"/>
    </location>
</feature>
<dbReference type="Pfam" id="PF23598">
    <property type="entry name" value="LRR_14"/>
    <property type="match status" value="1"/>
</dbReference>
<dbReference type="InterPro" id="IPR041118">
    <property type="entry name" value="Rx_N"/>
</dbReference>
<keyword evidence="8" id="KW-1185">Reference proteome</keyword>
<proteinExistence type="predicted"/>
<dbReference type="Pfam" id="PF18052">
    <property type="entry name" value="Rx_N"/>
    <property type="match status" value="1"/>
</dbReference>
<dbReference type="SUPFAM" id="SSF52540">
    <property type="entry name" value="P-loop containing nucleoside triphosphate hydrolases"/>
    <property type="match status" value="1"/>
</dbReference>
<name>A0A9C6WP53_ARADU</name>
<evidence type="ECO:0000256" key="1">
    <source>
        <dbReference type="ARBA" id="ARBA00022737"/>
    </source>
</evidence>
<evidence type="ECO:0000256" key="3">
    <source>
        <dbReference type="ARBA" id="ARBA00022821"/>
    </source>
</evidence>
<keyword evidence="3" id="KW-0611">Plant defense</keyword>
<dbReference type="CDD" id="cd14798">
    <property type="entry name" value="RX-CC_like"/>
    <property type="match status" value="1"/>
</dbReference>
<dbReference type="InterPro" id="IPR058922">
    <property type="entry name" value="WHD_DRP"/>
</dbReference>
<accession>A0A9C6WP53</accession>
<dbReference type="Pfam" id="PF23559">
    <property type="entry name" value="WHD_DRP"/>
    <property type="match status" value="1"/>
</dbReference>
<dbReference type="FunFam" id="1.10.10.10:FF:000322">
    <property type="entry name" value="Probable disease resistance protein At1g63360"/>
    <property type="match status" value="1"/>
</dbReference>
<dbReference type="Proteomes" id="UP000515211">
    <property type="component" value="Chromosome 4"/>
</dbReference>
<keyword evidence="1" id="KW-0677">Repeat</keyword>
<dbReference type="InterPro" id="IPR044974">
    <property type="entry name" value="Disease_R_plants"/>
</dbReference>
<feature type="domain" description="Disease resistance N-terminal" evidence="5">
    <location>
        <begin position="5"/>
        <end position="92"/>
    </location>
</feature>
<feature type="domain" description="Disease resistance protein winged helix" evidence="6">
    <location>
        <begin position="422"/>
        <end position="498"/>
    </location>
</feature>
<dbReference type="AlphaFoldDB" id="A0A9C6WP53"/>
<dbReference type="KEGG" id="adu:127746729"/>
<dbReference type="InterPro" id="IPR032675">
    <property type="entry name" value="LRR_dom_sf"/>
</dbReference>
<protein>
    <submittedName>
        <fullName evidence="9">Disease resistance protein RPP13-like</fullName>
    </submittedName>
</protein>
<dbReference type="GO" id="GO:0043531">
    <property type="term" value="F:ADP binding"/>
    <property type="evidence" value="ECO:0007669"/>
    <property type="project" value="InterPro"/>
</dbReference>
<dbReference type="PRINTS" id="PR00364">
    <property type="entry name" value="DISEASERSIST"/>
</dbReference>
<dbReference type="InterPro" id="IPR036388">
    <property type="entry name" value="WH-like_DNA-bd_sf"/>
</dbReference>
<sequence>MVDSVVTFALENLSRLLVSEVTLLASVEDQIKSLRDELSFMDIFIKSSKGKREDPLVREVVNQIIDVAYQAEDVVDTYVVNVNKQRSRNMFGKCFYSKHHVMMLHEVNDQINTIKKRINEIYQNKSKYDIQQGDFESTIENKEFAKDSSLLARRRDVEEDEVVGLVHDSDEVISRLDERVDSSRRVVCIIGMGGLGKTTLARKIYNSNKVKCMFPCRVWGFVSNYYRAQELLMSLLKLLGLSAEECKDLSDQEKMKEKVKECMSGKKYLVVLDDIWKTQVWDELQKAFPDDNNGSRILITTRVEDISHYTRASFTYRLPFLEESQSWELFCNKVFCKEKCPHELESFGMEMTKACKGLPLAIVVLAGMVAKKEKSQREWHKIKDHVSWYLAQEDYRIVTDILKLSYDDLPQILKPCFLYLGVYPEDYEISVRILCRLWIAEGFIQAKEVGTSYSPEAEDIADMYLDRLVERSLVQVASRRSDGGVKTCRVHDLLRDLCILESRENKFMEVCTELDINKHNSRRVSLQYRGKFWPIKDNQSHAHARSLLRFGERAYWNDKSQGWKRIRNSFKLARVLDMNDVLLYLSPSSELKTLIHLRYLKMTIRDSEIMNNTLDFICNFWNLETLHLMFEEYCSITLPSKIWKLKSLRHIHLKYYVKKWTWGASMSKMKIGEAKVENLQTLGDISLDVRTTSFLNKGMFPNLTKLTLCRMEGRQEEEEELLGKVLQCLNKLRTLKLIGISEILLDPNVFPSSLTKITIKHFSKLDPRIIKTLGQLPYLQILKLCEGKIHGYVNCEAGDFLKLQVLHVTDVSMVDADSWKIEEGTMPHIRHRLIRIIPDETC</sequence>
<dbReference type="InterPro" id="IPR027417">
    <property type="entry name" value="P-loop_NTPase"/>
</dbReference>
<reference evidence="9" key="2">
    <citation type="submission" date="2025-08" db="UniProtKB">
        <authorList>
            <consortium name="RefSeq"/>
        </authorList>
    </citation>
    <scope>IDENTIFICATION</scope>
    <source>
        <tissue evidence="9">Whole plant</tissue>
    </source>
</reference>
<dbReference type="Gene3D" id="1.20.5.4130">
    <property type="match status" value="1"/>
</dbReference>
<dbReference type="GO" id="GO:0098542">
    <property type="term" value="P:defense response to other organism"/>
    <property type="evidence" value="ECO:0007669"/>
    <property type="project" value="TreeGrafter"/>
</dbReference>
<gene>
    <name evidence="9" type="primary">LOC127746729</name>
</gene>
<dbReference type="Gene3D" id="1.10.10.10">
    <property type="entry name" value="Winged helix-like DNA-binding domain superfamily/Winged helix DNA-binding domain"/>
    <property type="match status" value="1"/>
</dbReference>
<dbReference type="InterPro" id="IPR042197">
    <property type="entry name" value="Apaf_helical"/>
</dbReference>
<evidence type="ECO:0000259" key="4">
    <source>
        <dbReference type="Pfam" id="PF00931"/>
    </source>
</evidence>
<evidence type="ECO:0000256" key="2">
    <source>
        <dbReference type="ARBA" id="ARBA00022741"/>
    </source>
</evidence>
<feature type="domain" description="NB-ARC" evidence="4">
    <location>
        <begin position="169"/>
        <end position="339"/>
    </location>
</feature>
<evidence type="ECO:0000259" key="6">
    <source>
        <dbReference type="Pfam" id="PF23559"/>
    </source>
</evidence>
<dbReference type="FunFam" id="3.40.50.300:FF:001091">
    <property type="entry name" value="Probable disease resistance protein At1g61300"/>
    <property type="match status" value="1"/>
</dbReference>
<evidence type="ECO:0000313" key="9">
    <source>
        <dbReference type="RefSeq" id="XP_052116716.1"/>
    </source>
</evidence>
<organism evidence="8 9">
    <name type="scientific">Arachis duranensis</name>
    <name type="common">Wild peanut</name>
    <dbReference type="NCBI Taxonomy" id="130453"/>
    <lineage>
        <taxon>Eukaryota</taxon>
        <taxon>Viridiplantae</taxon>
        <taxon>Streptophyta</taxon>
        <taxon>Embryophyta</taxon>
        <taxon>Tracheophyta</taxon>
        <taxon>Spermatophyta</taxon>
        <taxon>Magnoliopsida</taxon>
        <taxon>eudicotyledons</taxon>
        <taxon>Gunneridae</taxon>
        <taxon>Pentapetalae</taxon>
        <taxon>rosids</taxon>
        <taxon>fabids</taxon>
        <taxon>Fabales</taxon>
        <taxon>Fabaceae</taxon>
        <taxon>Papilionoideae</taxon>
        <taxon>50 kb inversion clade</taxon>
        <taxon>dalbergioids sensu lato</taxon>
        <taxon>Dalbergieae</taxon>
        <taxon>Pterocarpus clade</taxon>
        <taxon>Arachis</taxon>
    </lineage>
</organism>
<dbReference type="PANTHER" id="PTHR23155">
    <property type="entry name" value="DISEASE RESISTANCE PROTEIN RP"/>
    <property type="match status" value="1"/>
</dbReference>
<dbReference type="PANTHER" id="PTHR23155:SF1193">
    <property type="entry name" value="DISEASE RESISTANCE PROTEIN RPP13-RELATED"/>
    <property type="match status" value="1"/>
</dbReference>
<keyword evidence="2" id="KW-0547">Nucleotide-binding</keyword>
<dbReference type="InterPro" id="IPR055414">
    <property type="entry name" value="LRR_R13L4/SHOC2-like"/>
</dbReference>
<dbReference type="InterPro" id="IPR038005">
    <property type="entry name" value="RX-like_CC"/>
</dbReference>
<evidence type="ECO:0000259" key="7">
    <source>
        <dbReference type="Pfam" id="PF23598"/>
    </source>
</evidence>
<dbReference type="Pfam" id="PF00931">
    <property type="entry name" value="NB-ARC"/>
    <property type="match status" value="1"/>
</dbReference>
<dbReference type="Gene3D" id="3.80.10.10">
    <property type="entry name" value="Ribonuclease Inhibitor"/>
    <property type="match status" value="1"/>
</dbReference>
<dbReference type="RefSeq" id="XP_052116716.1">
    <property type="nucleotide sequence ID" value="XM_052260756.1"/>
</dbReference>
<reference evidence="8" key="1">
    <citation type="journal article" date="2016" name="Nat. Genet.">
        <title>The genome sequences of Arachis duranensis and Arachis ipaensis, the diploid ancestors of cultivated peanut.</title>
        <authorList>
            <person name="Bertioli D.J."/>
            <person name="Cannon S.B."/>
            <person name="Froenicke L."/>
            <person name="Huang G."/>
            <person name="Farmer A.D."/>
            <person name="Cannon E.K."/>
            <person name="Liu X."/>
            <person name="Gao D."/>
            <person name="Clevenger J."/>
            <person name="Dash S."/>
            <person name="Ren L."/>
            <person name="Moretzsohn M.C."/>
            <person name="Shirasawa K."/>
            <person name="Huang W."/>
            <person name="Vidigal B."/>
            <person name="Abernathy B."/>
            <person name="Chu Y."/>
            <person name="Niederhuth C.E."/>
            <person name="Umale P."/>
            <person name="Araujo A.C."/>
            <person name="Kozik A."/>
            <person name="Kim K.D."/>
            <person name="Burow M.D."/>
            <person name="Varshney R.K."/>
            <person name="Wang X."/>
            <person name="Zhang X."/>
            <person name="Barkley N."/>
            <person name="Guimaraes P.M."/>
            <person name="Isobe S."/>
            <person name="Guo B."/>
            <person name="Liao B."/>
            <person name="Stalker H.T."/>
            <person name="Schmitz R.J."/>
            <person name="Scheffler B.E."/>
            <person name="Leal-Bertioli S.C."/>
            <person name="Xun X."/>
            <person name="Jackson S.A."/>
            <person name="Michelmore R."/>
            <person name="Ozias-Akins P."/>
        </authorList>
    </citation>
    <scope>NUCLEOTIDE SEQUENCE [LARGE SCALE GENOMIC DNA]</scope>
    <source>
        <strain evidence="8">cv. V14167</strain>
    </source>
</reference>
<dbReference type="Gene3D" id="1.10.8.430">
    <property type="entry name" value="Helical domain of apoptotic protease-activating factors"/>
    <property type="match status" value="1"/>
</dbReference>
<evidence type="ECO:0000313" key="8">
    <source>
        <dbReference type="Proteomes" id="UP000515211"/>
    </source>
</evidence>
<evidence type="ECO:0000259" key="5">
    <source>
        <dbReference type="Pfam" id="PF18052"/>
    </source>
</evidence>
<dbReference type="InterPro" id="IPR002182">
    <property type="entry name" value="NB-ARC"/>
</dbReference>